<protein>
    <submittedName>
        <fullName evidence="2">Uu.00g103080.m01.CDS01</fullName>
    </submittedName>
</protein>
<dbReference type="EMBL" id="CAUWAG010000004">
    <property type="protein sequence ID" value="CAJ2502914.1"/>
    <property type="molecule type" value="Genomic_DNA"/>
</dbReference>
<reference evidence="2" key="1">
    <citation type="submission" date="2023-10" db="EMBL/GenBank/DDBJ databases">
        <authorList>
            <person name="Hackl T."/>
        </authorList>
    </citation>
    <scope>NUCLEOTIDE SEQUENCE</scope>
</reference>
<keyword evidence="3" id="KW-1185">Reference proteome</keyword>
<evidence type="ECO:0000256" key="1">
    <source>
        <dbReference type="SAM" id="MobiDB-lite"/>
    </source>
</evidence>
<accession>A0AAI8V8D7</accession>
<dbReference type="AlphaFoldDB" id="A0AAI8V8D7"/>
<evidence type="ECO:0000313" key="3">
    <source>
        <dbReference type="Proteomes" id="UP001295740"/>
    </source>
</evidence>
<gene>
    <name evidence="2" type="ORF">KHLLAP_LOCUS3382</name>
</gene>
<name>A0AAI8V8D7_9PEZI</name>
<dbReference type="Proteomes" id="UP001295740">
    <property type="component" value="Unassembled WGS sequence"/>
</dbReference>
<evidence type="ECO:0000313" key="2">
    <source>
        <dbReference type="EMBL" id="CAJ2502914.1"/>
    </source>
</evidence>
<comment type="caution">
    <text evidence="2">The sequence shown here is derived from an EMBL/GenBank/DDBJ whole genome shotgun (WGS) entry which is preliminary data.</text>
</comment>
<proteinExistence type="predicted"/>
<organism evidence="2 3">
    <name type="scientific">Anthostomella pinea</name>
    <dbReference type="NCBI Taxonomy" id="933095"/>
    <lineage>
        <taxon>Eukaryota</taxon>
        <taxon>Fungi</taxon>
        <taxon>Dikarya</taxon>
        <taxon>Ascomycota</taxon>
        <taxon>Pezizomycotina</taxon>
        <taxon>Sordariomycetes</taxon>
        <taxon>Xylariomycetidae</taxon>
        <taxon>Xylariales</taxon>
        <taxon>Xylariaceae</taxon>
        <taxon>Anthostomella</taxon>
    </lineage>
</organism>
<feature type="region of interest" description="Disordered" evidence="1">
    <location>
        <begin position="75"/>
        <end position="96"/>
    </location>
</feature>
<feature type="compositionally biased region" description="Basic residues" evidence="1">
    <location>
        <begin position="84"/>
        <end position="96"/>
    </location>
</feature>
<sequence length="96" mass="11331">MCNKVYLPKWCLGHGPTNDWELYKTQECDCGMTPLDIYRQPHPYFTFRCDDCVATNRWFENSPAGIQWRHENEGAAEKEEVKLKKPVKSRLVKPKK</sequence>